<evidence type="ECO:0000256" key="1">
    <source>
        <dbReference type="RuleBase" id="RU003425"/>
    </source>
</evidence>
<dbReference type="InterPro" id="IPR000535">
    <property type="entry name" value="MSP_dom"/>
</dbReference>
<keyword evidence="6" id="KW-1185">Reference proteome</keyword>
<keyword evidence="3" id="KW-0812">Transmembrane</keyword>
<proteinExistence type="predicted"/>
<evidence type="ECO:0000256" key="2">
    <source>
        <dbReference type="SAM" id="MobiDB-lite"/>
    </source>
</evidence>
<evidence type="ECO:0000259" key="4">
    <source>
        <dbReference type="PROSITE" id="PS50202"/>
    </source>
</evidence>
<comment type="caution">
    <text evidence="5">The sequence shown here is derived from an EMBL/GenBank/DDBJ whole genome shotgun (WGS) entry which is preliminary data.</text>
</comment>
<organism evidence="5 6">
    <name type="scientific">Necator americanus</name>
    <name type="common">Human hookworm</name>
    <dbReference type="NCBI Taxonomy" id="51031"/>
    <lineage>
        <taxon>Eukaryota</taxon>
        <taxon>Metazoa</taxon>
        <taxon>Ecdysozoa</taxon>
        <taxon>Nematoda</taxon>
        <taxon>Chromadorea</taxon>
        <taxon>Rhabditida</taxon>
        <taxon>Rhabditina</taxon>
        <taxon>Rhabditomorpha</taxon>
        <taxon>Strongyloidea</taxon>
        <taxon>Ancylostomatidae</taxon>
        <taxon>Bunostominae</taxon>
        <taxon>Necator</taxon>
    </lineage>
</organism>
<dbReference type="SUPFAM" id="SSF49354">
    <property type="entry name" value="PapD-like"/>
    <property type="match status" value="1"/>
</dbReference>
<keyword evidence="1" id="KW-0963">Cytoplasm</keyword>
<feature type="compositionally biased region" description="Low complexity" evidence="2">
    <location>
        <begin position="250"/>
        <end position="267"/>
    </location>
</feature>
<reference evidence="5 6" key="1">
    <citation type="submission" date="2023-08" db="EMBL/GenBank/DDBJ databases">
        <title>A Necator americanus chromosomal reference genome.</title>
        <authorList>
            <person name="Ilik V."/>
            <person name="Petrzelkova K.J."/>
            <person name="Pardy F."/>
            <person name="Fuh T."/>
            <person name="Niatou-Singa F.S."/>
            <person name="Gouil Q."/>
            <person name="Baker L."/>
            <person name="Ritchie M.E."/>
            <person name="Jex A.R."/>
            <person name="Gazzola D."/>
            <person name="Li H."/>
            <person name="Toshio Fujiwara R."/>
            <person name="Zhan B."/>
            <person name="Aroian R.V."/>
            <person name="Pafco B."/>
            <person name="Schwarz E.M."/>
        </authorList>
    </citation>
    <scope>NUCLEOTIDE SEQUENCE [LARGE SCALE GENOMIC DNA]</scope>
    <source>
        <strain evidence="5 6">Aroian</strain>
        <tissue evidence="5">Whole animal</tissue>
    </source>
</reference>
<evidence type="ECO:0000313" key="6">
    <source>
        <dbReference type="Proteomes" id="UP001303046"/>
    </source>
</evidence>
<keyword evidence="3" id="KW-0472">Membrane</keyword>
<dbReference type="EMBL" id="JAVFWL010000005">
    <property type="protein sequence ID" value="KAK6758590.1"/>
    <property type="molecule type" value="Genomic_DNA"/>
</dbReference>
<keyword evidence="3" id="KW-1133">Transmembrane helix</keyword>
<dbReference type="Pfam" id="PF00635">
    <property type="entry name" value="Motile_Sperm"/>
    <property type="match status" value="1"/>
</dbReference>
<feature type="domain" description="MSP" evidence="4">
    <location>
        <begin position="335"/>
        <end position="448"/>
    </location>
</feature>
<accession>A0ABR1E7L0</accession>
<dbReference type="InterPro" id="IPR013783">
    <property type="entry name" value="Ig-like_fold"/>
</dbReference>
<keyword evidence="1" id="KW-0206">Cytoskeleton</keyword>
<feature type="transmembrane region" description="Helical" evidence="3">
    <location>
        <begin position="79"/>
        <end position="101"/>
    </location>
</feature>
<feature type="region of interest" description="Disordered" evidence="2">
    <location>
        <begin position="247"/>
        <end position="267"/>
    </location>
</feature>
<protein>
    <recommendedName>
        <fullName evidence="1">Major sperm protein</fullName>
    </recommendedName>
</protein>
<dbReference type="Gene3D" id="2.60.40.10">
    <property type="entry name" value="Immunoglobulins"/>
    <property type="match status" value="1"/>
</dbReference>
<dbReference type="Proteomes" id="UP001303046">
    <property type="component" value="Unassembled WGS sequence"/>
</dbReference>
<gene>
    <name evidence="5" type="primary">Necator_chrV.g20842</name>
    <name evidence="5" type="ORF">RB195_016049</name>
</gene>
<dbReference type="PROSITE" id="PS50202">
    <property type="entry name" value="MSP"/>
    <property type="match status" value="1"/>
</dbReference>
<evidence type="ECO:0000313" key="5">
    <source>
        <dbReference type="EMBL" id="KAK6758590.1"/>
    </source>
</evidence>
<comment type="function">
    <text evidence="1">Central component in molecular interactions underlying sperm crawling. Forms an extensive filament system that extends from sperm villipoda, along the leading edge of the pseudopod.</text>
</comment>
<evidence type="ECO:0000256" key="3">
    <source>
        <dbReference type="SAM" id="Phobius"/>
    </source>
</evidence>
<sequence length="448" mass="50348">MQDVSAAQQKAVHYVPFRTTLRPSISLSTEEICLLASMCAFVAFNLQNAENANFFNILTIVPGAVFTFKCLVMNCDRSLIVLFTITAYWLFFLIAIFNGYMYNKEDSYINIRLMLLGTLGAKAYYKEWFIKNREVDESQSSPTGKSEYIFEAYQQNEFSLQKNTSTAMSPQESSTIIKGKAMKRFPPSTAPQYDSVLHASTPSQTKDSVFKFYEDQNNIMMSETDHISTSREKTLSTSLPGYENSSFRKYSSSPYTTSTRSSNHRTTTTTMLERTGLLSTGIPAVSEKVGTTGKLDTGRKTITSVDHTQKTTDKQRTTGKETKTNEENPVISYGDIITNPMVTMKFSKKELTRKLTVTNIANRTIMWALKATTMHNFNALPAHGILHPGIQQGIIVCLIDRTPSKESDRSCKIAIDYVFVEPTTVSFNKTLFNSSAKKRHVLQAIFST</sequence>
<dbReference type="InterPro" id="IPR008962">
    <property type="entry name" value="PapD-like_sf"/>
</dbReference>
<name>A0ABR1E7L0_NECAM</name>